<evidence type="ECO:0000313" key="4">
    <source>
        <dbReference type="EMBL" id="SDR92108.1"/>
    </source>
</evidence>
<dbReference type="OrthoDB" id="9801098at2"/>
<protein>
    <submittedName>
        <fullName evidence="4">ADP-ribose pyrophosphatase YjhB, NUDIX family</fullName>
    </submittedName>
</protein>
<dbReference type="PANTHER" id="PTHR43046:SF2">
    <property type="entry name" value="8-OXO-DGTP DIPHOSPHATASE-RELATED"/>
    <property type="match status" value="1"/>
</dbReference>
<keyword evidence="5" id="KW-1185">Reference proteome</keyword>
<evidence type="ECO:0000256" key="1">
    <source>
        <dbReference type="ARBA" id="ARBA00001946"/>
    </source>
</evidence>
<accession>A0A1H1MZR8</accession>
<dbReference type="InterPro" id="IPR000086">
    <property type="entry name" value="NUDIX_hydrolase_dom"/>
</dbReference>
<proteinExistence type="predicted"/>
<dbReference type="Gene3D" id="3.90.79.10">
    <property type="entry name" value="Nucleoside Triphosphate Pyrophosphohydrolase"/>
    <property type="match status" value="1"/>
</dbReference>
<evidence type="ECO:0000313" key="5">
    <source>
        <dbReference type="Proteomes" id="UP000185663"/>
    </source>
</evidence>
<dbReference type="CDD" id="cd04690">
    <property type="entry name" value="NUDIX_Hydrolase"/>
    <property type="match status" value="1"/>
</dbReference>
<evidence type="ECO:0000256" key="2">
    <source>
        <dbReference type="ARBA" id="ARBA00022801"/>
    </source>
</evidence>
<feature type="domain" description="Nudix hydrolase" evidence="3">
    <location>
        <begin position="5"/>
        <end position="133"/>
    </location>
</feature>
<keyword evidence="2" id="KW-0378">Hydrolase</keyword>
<dbReference type="Pfam" id="PF00293">
    <property type="entry name" value="NUDIX"/>
    <property type="match status" value="1"/>
</dbReference>
<dbReference type="STRING" id="545619.SAMN04489860_0386"/>
<gene>
    <name evidence="4" type="ORF">SAMN04489860_0386</name>
</gene>
<name>A0A1H1MZR8_9CELL</name>
<dbReference type="eggNOG" id="COG0494">
    <property type="taxonomic scope" value="Bacteria"/>
</dbReference>
<dbReference type="RefSeq" id="WP_029251564.1">
    <property type="nucleotide sequence ID" value="NZ_LT629776.1"/>
</dbReference>
<dbReference type="GO" id="GO:0016787">
    <property type="term" value="F:hydrolase activity"/>
    <property type="evidence" value="ECO:0007669"/>
    <property type="project" value="UniProtKB-KW"/>
</dbReference>
<dbReference type="AlphaFoldDB" id="A0A1H1MZR8"/>
<evidence type="ECO:0000259" key="3">
    <source>
        <dbReference type="PROSITE" id="PS51462"/>
    </source>
</evidence>
<comment type="cofactor">
    <cofactor evidence="1">
        <name>Mg(2+)</name>
        <dbReference type="ChEBI" id="CHEBI:18420"/>
    </cofactor>
</comment>
<dbReference type="PROSITE" id="PS51462">
    <property type="entry name" value="NUDIX"/>
    <property type="match status" value="1"/>
</dbReference>
<dbReference type="InterPro" id="IPR015797">
    <property type="entry name" value="NUDIX_hydrolase-like_dom_sf"/>
</dbReference>
<dbReference type="Proteomes" id="UP000185663">
    <property type="component" value="Chromosome I"/>
</dbReference>
<dbReference type="PANTHER" id="PTHR43046">
    <property type="entry name" value="GDP-MANNOSE MANNOSYL HYDROLASE"/>
    <property type="match status" value="1"/>
</dbReference>
<organism evidence="4 5">
    <name type="scientific">Paraoerskovia marina</name>
    <dbReference type="NCBI Taxonomy" id="545619"/>
    <lineage>
        <taxon>Bacteria</taxon>
        <taxon>Bacillati</taxon>
        <taxon>Actinomycetota</taxon>
        <taxon>Actinomycetes</taxon>
        <taxon>Micrococcales</taxon>
        <taxon>Cellulomonadaceae</taxon>
        <taxon>Paraoerskovia</taxon>
    </lineage>
</organism>
<dbReference type="SUPFAM" id="SSF55811">
    <property type="entry name" value="Nudix"/>
    <property type="match status" value="1"/>
</dbReference>
<sequence>MSSNPLIHVSAVVLRDTRGHVLTVRKRGTSRFMLPGGKPEEGETAADTAVRECVEETGVMLEAGDVVPLGTFRAPAANEADHEVEGAVFTHPDPVVVQAPSAEIEELRWLDLSEPLPDDLAPLLADHVLPALVEAR</sequence>
<reference evidence="4 5" key="1">
    <citation type="submission" date="2016-10" db="EMBL/GenBank/DDBJ databases">
        <authorList>
            <person name="de Groot N.N."/>
        </authorList>
    </citation>
    <scope>NUCLEOTIDE SEQUENCE [LARGE SCALE GENOMIC DNA]</scope>
    <source>
        <strain evidence="4 5">DSM 22126</strain>
    </source>
</reference>
<dbReference type="EMBL" id="LT629776">
    <property type="protein sequence ID" value="SDR92108.1"/>
    <property type="molecule type" value="Genomic_DNA"/>
</dbReference>